<dbReference type="Pfam" id="PF07690">
    <property type="entry name" value="MFS_1"/>
    <property type="match status" value="1"/>
</dbReference>
<evidence type="ECO:0000256" key="7">
    <source>
        <dbReference type="SAM" id="Phobius"/>
    </source>
</evidence>
<dbReference type="InterPro" id="IPR036259">
    <property type="entry name" value="MFS_trans_sf"/>
</dbReference>
<evidence type="ECO:0000256" key="4">
    <source>
        <dbReference type="ARBA" id="ARBA00022692"/>
    </source>
</evidence>
<dbReference type="AlphaFoldDB" id="A0A0L1JBP1"/>
<accession>A0A0L1JBP1</accession>
<dbReference type="PANTHER" id="PTHR23501:SF12">
    <property type="entry name" value="MAJOR FACILITATOR SUPERFAMILY (MFS) PROFILE DOMAIN-CONTAINING PROTEIN-RELATED"/>
    <property type="match status" value="1"/>
</dbReference>
<feature type="transmembrane region" description="Helical" evidence="7">
    <location>
        <begin position="216"/>
        <end position="236"/>
    </location>
</feature>
<reference evidence="9 10" key="1">
    <citation type="submission" date="2014-06" db="EMBL/GenBank/DDBJ databases">
        <title>The Genome of the Aflatoxigenic Filamentous Fungus Aspergillus nomius.</title>
        <authorList>
            <person name="Moore M.G."/>
            <person name="Shannon B.M."/>
            <person name="Brian M.M."/>
        </authorList>
    </citation>
    <scope>NUCLEOTIDE SEQUENCE [LARGE SCALE GENOMIC DNA]</scope>
    <source>
        <strain evidence="9 10">NRRL 13137</strain>
    </source>
</reference>
<dbReference type="EMBL" id="JNOM01000044">
    <property type="protein sequence ID" value="KNG88843.1"/>
    <property type="molecule type" value="Genomic_DNA"/>
</dbReference>
<dbReference type="PROSITE" id="PS50850">
    <property type="entry name" value="MFS"/>
    <property type="match status" value="1"/>
</dbReference>
<feature type="transmembrane region" description="Helical" evidence="7">
    <location>
        <begin position="116"/>
        <end position="135"/>
    </location>
</feature>
<name>A0A0L1JBP1_ASPN3</name>
<feature type="transmembrane region" description="Helical" evidence="7">
    <location>
        <begin position="57"/>
        <end position="80"/>
    </location>
</feature>
<evidence type="ECO:0000256" key="6">
    <source>
        <dbReference type="ARBA" id="ARBA00023136"/>
    </source>
</evidence>
<evidence type="ECO:0000259" key="8">
    <source>
        <dbReference type="PROSITE" id="PS50850"/>
    </source>
</evidence>
<keyword evidence="3" id="KW-0813">Transport</keyword>
<comment type="caution">
    <text evidence="9">The sequence shown here is derived from an EMBL/GenBank/DDBJ whole genome shotgun (WGS) entry which is preliminary data.</text>
</comment>
<feature type="transmembrane region" description="Helical" evidence="7">
    <location>
        <begin position="147"/>
        <end position="169"/>
    </location>
</feature>
<feature type="transmembrane region" description="Helical" evidence="7">
    <location>
        <begin position="248"/>
        <end position="270"/>
    </location>
</feature>
<feature type="transmembrane region" description="Helical" evidence="7">
    <location>
        <begin position="357"/>
        <end position="378"/>
    </location>
</feature>
<feature type="transmembrane region" description="Helical" evidence="7">
    <location>
        <begin position="176"/>
        <end position="196"/>
    </location>
</feature>
<dbReference type="STRING" id="1509407.A0A0L1JBP1"/>
<evidence type="ECO:0000313" key="9">
    <source>
        <dbReference type="EMBL" id="KNG88843.1"/>
    </source>
</evidence>
<evidence type="ECO:0000256" key="3">
    <source>
        <dbReference type="ARBA" id="ARBA00022448"/>
    </source>
</evidence>
<keyword evidence="5 7" id="KW-1133">Transmembrane helix</keyword>
<proteinExistence type="inferred from homology"/>
<feature type="transmembrane region" description="Helical" evidence="7">
    <location>
        <begin position="16"/>
        <end position="36"/>
    </location>
</feature>
<evidence type="ECO:0000313" key="10">
    <source>
        <dbReference type="Proteomes" id="UP000037505"/>
    </source>
</evidence>
<feature type="transmembrane region" description="Helical" evidence="7">
    <location>
        <begin position="470"/>
        <end position="491"/>
    </location>
</feature>
<feature type="domain" description="Major facilitator superfamily (MFS) profile" evidence="8">
    <location>
        <begin position="22"/>
        <end position="496"/>
    </location>
</feature>
<dbReference type="Proteomes" id="UP000037505">
    <property type="component" value="Unassembled WGS sequence"/>
</dbReference>
<gene>
    <name evidence="9" type="ORF">ANOM_002459</name>
</gene>
<evidence type="ECO:0000256" key="5">
    <source>
        <dbReference type="ARBA" id="ARBA00022989"/>
    </source>
</evidence>
<feature type="transmembrane region" description="Helical" evidence="7">
    <location>
        <begin position="325"/>
        <end position="351"/>
    </location>
</feature>
<comment type="subcellular location">
    <subcellularLocation>
        <location evidence="1">Membrane</location>
        <topology evidence="1">Multi-pass membrane protein</topology>
    </subcellularLocation>
</comment>
<feature type="transmembrane region" description="Helical" evidence="7">
    <location>
        <begin position="390"/>
        <end position="411"/>
    </location>
</feature>
<keyword evidence="4 7" id="KW-0812">Transmembrane</keyword>
<dbReference type="GO" id="GO:0022857">
    <property type="term" value="F:transmembrane transporter activity"/>
    <property type="evidence" value="ECO:0007669"/>
    <property type="project" value="InterPro"/>
</dbReference>
<dbReference type="SUPFAM" id="SSF103473">
    <property type="entry name" value="MFS general substrate transporter"/>
    <property type="match status" value="1"/>
</dbReference>
<dbReference type="OrthoDB" id="10021397at2759"/>
<keyword evidence="10" id="KW-1185">Reference proteome</keyword>
<dbReference type="Gene3D" id="1.20.1250.20">
    <property type="entry name" value="MFS general substrate transporter like domains"/>
    <property type="match status" value="1"/>
</dbReference>
<organism evidence="9 10">
    <name type="scientific">Aspergillus nomiae NRRL (strain ATCC 15546 / NRRL 13137 / CBS 260.88 / M93)</name>
    <dbReference type="NCBI Taxonomy" id="1509407"/>
    <lineage>
        <taxon>Eukaryota</taxon>
        <taxon>Fungi</taxon>
        <taxon>Dikarya</taxon>
        <taxon>Ascomycota</taxon>
        <taxon>Pezizomycotina</taxon>
        <taxon>Eurotiomycetes</taxon>
        <taxon>Eurotiomycetidae</taxon>
        <taxon>Eurotiales</taxon>
        <taxon>Aspergillaceae</taxon>
        <taxon>Aspergillus</taxon>
        <taxon>Aspergillus subgen. Circumdati</taxon>
    </lineage>
</organism>
<feature type="transmembrane region" description="Helical" evidence="7">
    <location>
        <begin position="290"/>
        <end position="313"/>
    </location>
</feature>
<dbReference type="GO" id="GO:0005886">
    <property type="term" value="C:plasma membrane"/>
    <property type="evidence" value="ECO:0007669"/>
    <property type="project" value="TreeGrafter"/>
</dbReference>
<feature type="transmembrane region" description="Helical" evidence="7">
    <location>
        <begin position="86"/>
        <end position="104"/>
    </location>
</feature>
<comment type="similarity">
    <text evidence="2">Belongs to the major facilitator superfamily. TCR/Tet family.</text>
</comment>
<evidence type="ECO:0000256" key="1">
    <source>
        <dbReference type="ARBA" id="ARBA00004141"/>
    </source>
</evidence>
<dbReference type="InterPro" id="IPR020846">
    <property type="entry name" value="MFS_dom"/>
</dbReference>
<dbReference type="InterPro" id="IPR011701">
    <property type="entry name" value="MFS"/>
</dbReference>
<dbReference type="RefSeq" id="XP_015409766.1">
    <property type="nucleotide sequence ID" value="XM_015547716.1"/>
</dbReference>
<dbReference type="GeneID" id="26804263"/>
<dbReference type="PANTHER" id="PTHR23501">
    <property type="entry name" value="MAJOR FACILITATOR SUPERFAMILY"/>
    <property type="match status" value="1"/>
</dbReference>
<protein>
    <recommendedName>
        <fullName evidence="8">Major facilitator superfamily (MFS) profile domain-containing protein</fullName>
    </recommendedName>
</protein>
<sequence length="504" mass="54094">MSTDDLPQESPRQVSGYKWFFVCVGFYLTTFLYGLDTTIAADVQGPIIETFGQIEKISWVGIAFPMGSVATILLMSSAYGSFDIKWLYICSIVLFEIGSAICGAAPTMDTLIGGRIVAGIGGAGMYLGCMTYIAILTSPKERPIYNALVGPCWGTGCILGPILGGAFSIGKATWRWAFYINLILAAITAPIYILWFPRFNPQSTVSTKTKLRNIDWLGALLNASTFTTLTAVIYFAGGTWKWQSGATIALWVVAGVSLFAYMIQQTFSIFTTEQHRLFPVHFVKQRTMVLLYLGTAAAATSLFVPVYYIPILFQFTRGDSAMSAAVRLLPFITVNVTFAMLSGGTLMYFVTSSTTTAAIYGFEVLIAIGAGLTQQMGYSIACIKVKPQDVAAAVGFVNVAQLGSITIALAISGSVFQNVGFRRLQEALQEYSFSEADIRSALAGTQSSSPLIQSDANVVDLTVGAISHTIGSVFGLIIAAGALALVSSFCMKREKLSLTTMPAS</sequence>
<evidence type="ECO:0000256" key="2">
    <source>
        <dbReference type="ARBA" id="ARBA00007520"/>
    </source>
</evidence>
<keyword evidence="6 7" id="KW-0472">Membrane</keyword>